<dbReference type="InterPro" id="IPR036961">
    <property type="entry name" value="Kinesin_motor_dom_sf"/>
</dbReference>
<protein>
    <submittedName>
        <fullName evidence="11">KIF17 protein</fullName>
    </submittedName>
</protein>
<keyword evidence="2" id="KW-0963">Cytoplasm</keyword>
<dbReference type="GO" id="GO:0007018">
    <property type="term" value="P:microtubule-based movement"/>
    <property type="evidence" value="ECO:0007669"/>
    <property type="project" value="InterPro"/>
</dbReference>
<dbReference type="PANTHER" id="PTHR47969:SF21">
    <property type="entry name" value="KINESIN-LIKE PROTEIN"/>
    <property type="match status" value="1"/>
</dbReference>
<dbReference type="EMBL" id="VWYD01025973">
    <property type="protein sequence ID" value="NXQ48849.1"/>
    <property type="molecule type" value="Genomic_DNA"/>
</dbReference>
<evidence type="ECO:0000256" key="9">
    <source>
        <dbReference type="PROSITE-ProRule" id="PRU00283"/>
    </source>
</evidence>
<dbReference type="InterPro" id="IPR027640">
    <property type="entry name" value="Kinesin-like_fam"/>
</dbReference>
<accession>A0A7L2DGW0</accession>
<dbReference type="InterPro" id="IPR001752">
    <property type="entry name" value="Kinesin_motor_dom"/>
</dbReference>
<evidence type="ECO:0000259" key="10">
    <source>
        <dbReference type="PROSITE" id="PS50067"/>
    </source>
</evidence>
<evidence type="ECO:0000256" key="4">
    <source>
        <dbReference type="ARBA" id="ARBA00022741"/>
    </source>
</evidence>
<comment type="subcellular location">
    <subcellularLocation>
        <location evidence="1">Cytoplasm</location>
        <location evidence="1">Cytoskeleton</location>
    </subcellularLocation>
</comment>
<gene>
    <name evidence="11" type="primary">Kif17</name>
    <name evidence="11" type="ORF">CATFUS_R10382</name>
</gene>
<evidence type="ECO:0000313" key="12">
    <source>
        <dbReference type="Proteomes" id="UP000519684"/>
    </source>
</evidence>
<dbReference type="GO" id="GO:0005524">
    <property type="term" value="F:ATP binding"/>
    <property type="evidence" value="ECO:0007669"/>
    <property type="project" value="UniProtKB-KW"/>
</dbReference>
<dbReference type="AlphaFoldDB" id="A0A7L2DGW0"/>
<keyword evidence="6" id="KW-0175">Coiled coil</keyword>
<dbReference type="PANTHER" id="PTHR47969">
    <property type="entry name" value="CHROMOSOME-ASSOCIATED KINESIN KIF4A-RELATED"/>
    <property type="match status" value="1"/>
</dbReference>
<comment type="caution">
    <text evidence="9">Lacks conserved residue(s) required for the propagation of feature annotation.</text>
</comment>
<dbReference type="SUPFAM" id="SSF52540">
    <property type="entry name" value="P-loop containing nucleoside triphosphate hydrolases"/>
    <property type="match status" value="1"/>
</dbReference>
<evidence type="ECO:0000256" key="6">
    <source>
        <dbReference type="ARBA" id="ARBA00023054"/>
    </source>
</evidence>
<keyword evidence="3" id="KW-0493">Microtubule</keyword>
<dbReference type="GO" id="GO:0003777">
    <property type="term" value="F:microtubule motor activity"/>
    <property type="evidence" value="ECO:0007669"/>
    <property type="project" value="InterPro"/>
</dbReference>
<reference evidence="11 12" key="1">
    <citation type="submission" date="2019-09" db="EMBL/GenBank/DDBJ databases">
        <title>Bird 10,000 Genomes (B10K) Project - Family phase.</title>
        <authorList>
            <person name="Zhang G."/>
        </authorList>
    </citation>
    <scope>NUCLEOTIDE SEQUENCE [LARGE SCALE GENOMIC DNA]</scope>
    <source>
        <strain evidence="11">B10K-DU-001-17</strain>
        <tissue evidence="11">Muscle</tissue>
    </source>
</reference>
<feature type="domain" description="Kinesin motor" evidence="10">
    <location>
        <begin position="1"/>
        <end position="94"/>
    </location>
</feature>
<dbReference type="Gene3D" id="3.40.850.10">
    <property type="entry name" value="Kinesin motor domain"/>
    <property type="match status" value="1"/>
</dbReference>
<sequence length="94" mass="10380">QGVMEGYNGTIFAYGQTDSKKSFTMQGVADPSSQKGIIPRAFEHIFGSVQVGVKEIPLISPSCAKNAKFLLRAFYPEIYNEDILLGAYTKEKLE</sequence>
<keyword evidence="5" id="KW-0067">ATP-binding</keyword>
<dbReference type="GO" id="GO:0005874">
    <property type="term" value="C:microtubule"/>
    <property type="evidence" value="ECO:0007669"/>
    <property type="project" value="UniProtKB-KW"/>
</dbReference>
<comment type="similarity">
    <text evidence="9">Belongs to the TRAFAC class myosin-kinesin ATPase superfamily. Kinesin family.</text>
</comment>
<keyword evidence="12" id="KW-1185">Reference proteome</keyword>
<keyword evidence="8" id="KW-0206">Cytoskeleton</keyword>
<name>A0A7L2DGW0_CATFU</name>
<keyword evidence="4" id="KW-0547">Nucleotide-binding</keyword>
<evidence type="ECO:0000256" key="3">
    <source>
        <dbReference type="ARBA" id="ARBA00022701"/>
    </source>
</evidence>
<evidence type="ECO:0000313" key="11">
    <source>
        <dbReference type="EMBL" id="NXQ48849.1"/>
    </source>
</evidence>
<comment type="caution">
    <text evidence="11">The sequence shown here is derived from an EMBL/GenBank/DDBJ whole genome shotgun (WGS) entry which is preliminary data.</text>
</comment>
<organism evidence="11 12">
    <name type="scientific">Catharus fuscescens</name>
    <name type="common">Veery</name>
    <name type="synonym">Turdus fuscescens</name>
    <dbReference type="NCBI Taxonomy" id="159581"/>
    <lineage>
        <taxon>Eukaryota</taxon>
        <taxon>Metazoa</taxon>
        <taxon>Chordata</taxon>
        <taxon>Craniata</taxon>
        <taxon>Vertebrata</taxon>
        <taxon>Euteleostomi</taxon>
        <taxon>Archelosauria</taxon>
        <taxon>Archosauria</taxon>
        <taxon>Dinosauria</taxon>
        <taxon>Saurischia</taxon>
        <taxon>Theropoda</taxon>
        <taxon>Coelurosauria</taxon>
        <taxon>Aves</taxon>
        <taxon>Neognathae</taxon>
        <taxon>Neoaves</taxon>
        <taxon>Telluraves</taxon>
        <taxon>Australaves</taxon>
        <taxon>Passeriformes</taxon>
        <taxon>Turdidae</taxon>
        <taxon>Catharus</taxon>
    </lineage>
</organism>
<feature type="non-terminal residue" evidence="11">
    <location>
        <position position="94"/>
    </location>
</feature>
<dbReference type="GO" id="GO:0008017">
    <property type="term" value="F:microtubule binding"/>
    <property type="evidence" value="ECO:0007669"/>
    <property type="project" value="InterPro"/>
</dbReference>
<evidence type="ECO:0000256" key="7">
    <source>
        <dbReference type="ARBA" id="ARBA00023175"/>
    </source>
</evidence>
<dbReference type="InterPro" id="IPR027417">
    <property type="entry name" value="P-loop_NTPase"/>
</dbReference>
<evidence type="ECO:0000256" key="5">
    <source>
        <dbReference type="ARBA" id="ARBA00022840"/>
    </source>
</evidence>
<evidence type="ECO:0000256" key="8">
    <source>
        <dbReference type="ARBA" id="ARBA00023212"/>
    </source>
</evidence>
<dbReference type="Pfam" id="PF00225">
    <property type="entry name" value="Kinesin"/>
    <property type="match status" value="1"/>
</dbReference>
<evidence type="ECO:0000256" key="1">
    <source>
        <dbReference type="ARBA" id="ARBA00004245"/>
    </source>
</evidence>
<dbReference type="Proteomes" id="UP000519684">
    <property type="component" value="Unassembled WGS sequence"/>
</dbReference>
<evidence type="ECO:0000256" key="2">
    <source>
        <dbReference type="ARBA" id="ARBA00022490"/>
    </source>
</evidence>
<dbReference type="PROSITE" id="PS50067">
    <property type="entry name" value="KINESIN_MOTOR_2"/>
    <property type="match status" value="1"/>
</dbReference>
<feature type="non-terminal residue" evidence="11">
    <location>
        <position position="1"/>
    </location>
</feature>
<proteinExistence type="inferred from homology"/>
<keyword evidence="7" id="KW-0505">Motor protein</keyword>